<comment type="caution">
    <text evidence="3">The sequence shown here is derived from an EMBL/GenBank/DDBJ whole genome shotgun (WGS) entry which is preliminary data.</text>
</comment>
<keyword evidence="2" id="KW-0732">Signal</keyword>
<feature type="region of interest" description="Disordered" evidence="1">
    <location>
        <begin position="41"/>
        <end position="62"/>
    </location>
</feature>
<protein>
    <recommendedName>
        <fullName evidence="5">Secreted protein</fullName>
    </recommendedName>
</protein>
<evidence type="ECO:0008006" key="5">
    <source>
        <dbReference type="Google" id="ProtNLM"/>
    </source>
</evidence>
<accession>L7CHU8</accession>
<organism evidence="3 4">
    <name type="scientific">Rhodopirellula baltica SWK14</name>
    <dbReference type="NCBI Taxonomy" id="993516"/>
    <lineage>
        <taxon>Bacteria</taxon>
        <taxon>Pseudomonadati</taxon>
        <taxon>Planctomycetota</taxon>
        <taxon>Planctomycetia</taxon>
        <taxon>Pirellulales</taxon>
        <taxon>Pirellulaceae</taxon>
        <taxon>Rhodopirellula</taxon>
    </lineage>
</organism>
<reference evidence="3 4" key="1">
    <citation type="journal article" date="2013" name="Mar. Genomics">
        <title>Expression of sulfatases in Rhodopirellula baltica and the diversity of sulfatases in the genus Rhodopirellula.</title>
        <authorList>
            <person name="Wegner C.E."/>
            <person name="Richter-Heitmann T."/>
            <person name="Klindworth A."/>
            <person name="Klockow C."/>
            <person name="Richter M."/>
            <person name="Achstetter T."/>
            <person name="Glockner F.O."/>
            <person name="Harder J."/>
        </authorList>
    </citation>
    <scope>NUCLEOTIDE SEQUENCE [LARGE SCALE GENOMIC DNA]</scope>
    <source>
        <strain evidence="3 4">SWK14</strain>
    </source>
</reference>
<name>L7CHU8_RHOBT</name>
<feature type="signal peptide" evidence="2">
    <location>
        <begin position="1"/>
        <end position="21"/>
    </location>
</feature>
<evidence type="ECO:0000313" key="4">
    <source>
        <dbReference type="Proteomes" id="UP000010959"/>
    </source>
</evidence>
<gene>
    <name evidence="3" type="ORF">RBSWK_02675</name>
</gene>
<evidence type="ECO:0000256" key="1">
    <source>
        <dbReference type="SAM" id="MobiDB-lite"/>
    </source>
</evidence>
<dbReference type="PROSITE" id="PS51257">
    <property type="entry name" value="PROKAR_LIPOPROTEIN"/>
    <property type="match status" value="1"/>
</dbReference>
<evidence type="ECO:0000313" key="3">
    <source>
        <dbReference type="EMBL" id="ELP33410.1"/>
    </source>
</evidence>
<feature type="chain" id="PRO_5003972308" description="Secreted protein" evidence="2">
    <location>
        <begin position="22"/>
        <end position="62"/>
    </location>
</feature>
<evidence type="ECO:0000256" key="2">
    <source>
        <dbReference type="SAM" id="SignalP"/>
    </source>
</evidence>
<dbReference type="EMBL" id="AMWG01000062">
    <property type="protein sequence ID" value="ELP33410.1"/>
    <property type="molecule type" value="Genomic_DNA"/>
</dbReference>
<proteinExistence type="predicted"/>
<dbReference type="AlphaFoldDB" id="L7CHU8"/>
<dbReference type="Proteomes" id="UP000010959">
    <property type="component" value="Unassembled WGS sequence"/>
</dbReference>
<sequence>MVRSLLLSSLSLVLFSLVGCGADNGTVGPGDVAPMTAAEEEAMENYNESHAIDPRTGQPAGQ</sequence>